<evidence type="ECO:0000313" key="2">
    <source>
        <dbReference type="Proteomes" id="UP000321201"/>
    </source>
</evidence>
<organism evidence="1 2">
    <name type="scientific">Pelomicrobium methylotrophicum</name>
    <dbReference type="NCBI Taxonomy" id="2602750"/>
    <lineage>
        <taxon>Bacteria</taxon>
        <taxon>Pseudomonadati</taxon>
        <taxon>Pseudomonadota</taxon>
        <taxon>Hydrogenophilia</taxon>
        <taxon>Hydrogenophilia incertae sedis</taxon>
        <taxon>Pelomicrobium</taxon>
    </lineage>
</organism>
<proteinExistence type="predicted"/>
<dbReference type="RefSeq" id="WP_147799043.1">
    <property type="nucleotide sequence ID" value="NZ_VPFL01000005.1"/>
</dbReference>
<dbReference type="AlphaFoldDB" id="A0A5C7EK05"/>
<name>A0A5C7EK05_9PROT</name>
<sequence length="98" mass="10964">MAEAVHVERHLAISHKDFMRTLPAALGRRPDTEDPAAILVKSGPDKRLEIRLSPEGTRQIGSLTLPQTGVALEFVGYTPQEIEQFMQRFDAYYRRGGG</sequence>
<accession>A0A5C7EK05</accession>
<comment type="caution">
    <text evidence="1">The sequence shown here is derived from an EMBL/GenBank/DDBJ whole genome shotgun (WGS) entry which is preliminary data.</text>
</comment>
<dbReference type="EMBL" id="VPFL01000005">
    <property type="protein sequence ID" value="TXF12551.1"/>
    <property type="molecule type" value="Genomic_DNA"/>
</dbReference>
<gene>
    <name evidence="1" type="ORF">FR698_04770</name>
</gene>
<keyword evidence="2" id="KW-1185">Reference proteome</keyword>
<protein>
    <submittedName>
        <fullName evidence="1">Uncharacterized protein</fullName>
    </submittedName>
</protein>
<dbReference type="InParanoid" id="A0A5C7EK05"/>
<dbReference type="Proteomes" id="UP000321201">
    <property type="component" value="Unassembled WGS sequence"/>
</dbReference>
<dbReference type="OrthoDB" id="8449038at2"/>
<reference evidence="1 2" key="1">
    <citation type="submission" date="2019-08" db="EMBL/GenBank/DDBJ databases">
        <title>Pelomicrobium methylotrophicum gen. nov., sp. nov. a moderately thermophilic, facultatively anaerobic, lithoautotrophic and methylotrophic bacterium isolated from a terrestrial mud volcano.</title>
        <authorList>
            <person name="Slobodkina G.B."/>
            <person name="Merkel A.Y."/>
            <person name="Slobodkin A.I."/>
        </authorList>
    </citation>
    <scope>NUCLEOTIDE SEQUENCE [LARGE SCALE GENOMIC DNA]</scope>
    <source>
        <strain evidence="1 2">SM250</strain>
    </source>
</reference>
<evidence type="ECO:0000313" key="1">
    <source>
        <dbReference type="EMBL" id="TXF12551.1"/>
    </source>
</evidence>